<name>A0A2X2BKX6_PROMI</name>
<dbReference type="RefSeq" id="WP_049198785.1">
    <property type="nucleotide sequence ID" value="NZ_CAXOHV010000002.1"/>
</dbReference>
<proteinExistence type="predicted"/>
<protein>
    <submittedName>
        <fullName evidence="2">Uncharacterized protein conserved in bacteria</fullName>
    </submittedName>
</protein>
<evidence type="ECO:0000313" key="3">
    <source>
        <dbReference type="Proteomes" id="UP000251485"/>
    </source>
</evidence>
<reference evidence="2 3" key="1">
    <citation type="submission" date="2018-06" db="EMBL/GenBank/DDBJ databases">
        <authorList>
            <consortium name="Pathogen Informatics"/>
            <person name="Doyle S."/>
        </authorList>
    </citation>
    <scope>NUCLEOTIDE SEQUENCE [LARGE SCALE GENOMIC DNA]</scope>
    <source>
        <strain evidence="2 3">NCTC10975</strain>
    </source>
</reference>
<dbReference type="PIRSF" id="PIRSF011444">
    <property type="entry name" value="DUF1287"/>
    <property type="match status" value="1"/>
</dbReference>
<dbReference type="AlphaFoldDB" id="A0A2X2BKX6"/>
<feature type="transmembrane region" description="Helical" evidence="1">
    <location>
        <begin position="21"/>
        <end position="40"/>
    </location>
</feature>
<dbReference type="Proteomes" id="UP000251485">
    <property type="component" value="Unassembled WGS sequence"/>
</dbReference>
<keyword evidence="1" id="KW-1133">Transmembrane helix</keyword>
<dbReference type="InterPro" id="IPR009706">
    <property type="entry name" value="DUF1287"/>
</dbReference>
<dbReference type="EMBL" id="UAUE01000009">
    <property type="protein sequence ID" value="SPY95523.1"/>
    <property type="molecule type" value="Genomic_DNA"/>
</dbReference>
<accession>A0A2X2BKX6</accession>
<keyword evidence="1" id="KW-0812">Transmembrane</keyword>
<organism evidence="2 3">
    <name type="scientific">Proteus mirabilis</name>
    <dbReference type="NCBI Taxonomy" id="584"/>
    <lineage>
        <taxon>Bacteria</taxon>
        <taxon>Pseudomonadati</taxon>
        <taxon>Pseudomonadota</taxon>
        <taxon>Gammaproteobacteria</taxon>
        <taxon>Enterobacterales</taxon>
        <taxon>Morganellaceae</taxon>
        <taxon>Proteus</taxon>
    </lineage>
</organism>
<sequence>MIKSLNKDDFNYHRLIQHGNNSLKIFIFSFLSLIILPISVSQAITPIQNKQLVAYATDLPRAVIYDPAYRKINYPNGDVPAHYGVCSDVIIRSYRGIGIDLQKLLHEDIKANFALYPSKRIWGLSRPDTNIDHRRVPNLEVFFSRKGKVKPISKEASDYLPGDIVSWRLDNGRPHIGLVIDKKSSDNQRYLVMHNIGFGQVAEDVLFSWKITGHYSY</sequence>
<dbReference type="Pfam" id="PF06940">
    <property type="entry name" value="DUF1287"/>
    <property type="match status" value="1"/>
</dbReference>
<gene>
    <name evidence="2" type="ORF">NCTC10975_01490</name>
</gene>
<evidence type="ECO:0000313" key="2">
    <source>
        <dbReference type="EMBL" id="SPY95523.1"/>
    </source>
</evidence>
<keyword evidence="1" id="KW-0472">Membrane</keyword>
<evidence type="ECO:0000256" key="1">
    <source>
        <dbReference type="SAM" id="Phobius"/>
    </source>
</evidence>